<dbReference type="PATRIC" id="fig|1069642.3.peg.1825"/>
<reference evidence="2 3" key="1">
    <citation type="journal article" date="2012" name="BMC Genomics">
        <title>Genome analysis of a simultaneously predatory and prey-independent, novel Bdellovibrio bacteriovorus from the River Tiber, supports in silico predictions of both ancient and recent lateral gene transfer from diverse bacteria.</title>
        <authorList>
            <person name="Hobley L."/>
            <person name="Lerner T.R."/>
            <person name="Williams L.E."/>
            <person name="Lambert C."/>
            <person name="Till R."/>
            <person name="Milner D.S."/>
            <person name="Basford S.M."/>
            <person name="Capeness M.J."/>
            <person name="Fenton A.K."/>
            <person name="Atterbury R.J."/>
            <person name="Harris M.A."/>
            <person name="Sockett R.E."/>
        </authorList>
    </citation>
    <scope>NUCLEOTIDE SEQUENCE [LARGE SCALE GENOMIC DNA]</scope>
    <source>
        <strain evidence="2 3">Tiberius</strain>
    </source>
</reference>
<dbReference type="KEGG" id="bbat:Bdt_1850"/>
<organism evidence="2 3">
    <name type="scientific">Bdellovibrio bacteriovorus str. Tiberius</name>
    <dbReference type="NCBI Taxonomy" id="1069642"/>
    <lineage>
        <taxon>Bacteria</taxon>
        <taxon>Pseudomonadati</taxon>
        <taxon>Bdellovibrionota</taxon>
        <taxon>Bdellovibrionia</taxon>
        <taxon>Bdellovibrionales</taxon>
        <taxon>Pseudobdellovibrionaceae</taxon>
        <taxon>Bdellovibrio</taxon>
    </lineage>
</organism>
<dbReference type="AlphaFoldDB" id="K7YV54"/>
<feature type="transmembrane region" description="Helical" evidence="1">
    <location>
        <begin position="48"/>
        <end position="71"/>
    </location>
</feature>
<evidence type="ECO:0000256" key="1">
    <source>
        <dbReference type="SAM" id="Phobius"/>
    </source>
</evidence>
<proteinExistence type="predicted"/>
<accession>K7YV54</accession>
<protein>
    <submittedName>
        <fullName evidence="2">Uncharacterized protein</fullName>
    </submittedName>
</protein>
<evidence type="ECO:0000313" key="2">
    <source>
        <dbReference type="EMBL" id="AFY01538.1"/>
    </source>
</evidence>
<keyword evidence="1" id="KW-0472">Membrane</keyword>
<keyword evidence="1" id="KW-0812">Transmembrane</keyword>
<sequence>MSPVSRSNFSLNWSDRIRDILKNLKPLKETSGVFLFPKSRILTNNKGASVVGLFSVIYAVIFSVAVVIYIASTIQYQRLMRNMEKIAQRSGLRVDDSLQGVKRAHEIHARVGTADSKQVLDRIEAIIPAFMMRFRVVVGLGVVGLVLVLFEM</sequence>
<name>K7YV54_BDEBC</name>
<evidence type="ECO:0000313" key="3">
    <source>
        <dbReference type="Proteomes" id="UP000010074"/>
    </source>
</evidence>
<dbReference type="Proteomes" id="UP000010074">
    <property type="component" value="Chromosome"/>
</dbReference>
<feature type="transmembrane region" description="Helical" evidence="1">
    <location>
        <begin position="132"/>
        <end position="150"/>
    </location>
</feature>
<gene>
    <name evidence="2" type="ORF">Bdt_1850</name>
</gene>
<dbReference type="EMBL" id="CP002930">
    <property type="protein sequence ID" value="AFY01538.1"/>
    <property type="molecule type" value="Genomic_DNA"/>
</dbReference>
<keyword evidence="1" id="KW-1133">Transmembrane helix</keyword>
<dbReference type="HOGENOM" id="CLU_1718744_0_0_7"/>